<organism evidence="5 6">
    <name type="scientific">Actinia tenebrosa</name>
    <name type="common">Australian red waratah sea anemone</name>
    <dbReference type="NCBI Taxonomy" id="6105"/>
    <lineage>
        <taxon>Eukaryota</taxon>
        <taxon>Metazoa</taxon>
        <taxon>Cnidaria</taxon>
        <taxon>Anthozoa</taxon>
        <taxon>Hexacorallia</taxon>
        <taxon>Actiniaria</taxon>
        <taxon>Actiniidae</taxon>
        <taxon>Actinia</taxon>
    </lineage>
</organism>
<dbReference type="OrthoDB" id="9628603at2759"/>
<protein>
    <submittedName>
        <fullName evidence="6">Uncharacterized protein LOC116290859 isoform X1</fullName>
    </submittedName>
</protein>
<dbReference type="Gene3D" id="1.20.5.170">
    <property type="match status" value="1"/>
</dbReference>
<evidence type="ECO:0000259" key="4">
    <source>
        <dbReference type="Pfam" id="PF25521"/>
    </source>
</evidence>
<dbReference type="InterPro" id="IPR056884">
    <property type="entry name" value="NPHP3-like_N"/>
</dbReference>
<evidence type="ECO:0000256" key="1">
    <source>
        <dbReference type="ARBA" id="ARBA00022737"/>
    </source>
</evidence>
<dbReference type="Pfam" id="PF24883">
    <property type="entry name" value="NPHP3_N"/>
    <property type="match status" value="1"/>
</dbReference>
<evidence type="ECO:0000259" key="3">
    <source>
        <dbReference type="Pfam" id="PF24883"/>
    </source>
</evidence>
<dbReference type="Gene3D" id="3.40.50.300">
    <property type="entry name" value="P-loop containing nucleotide triphosphate hydrolases"/>
    <property type="match status" value="1"/>
</dbReference>
<name>A0A6P8HMG6_ACTTE</name>
<dbReference type="InterPro" id="IPR058056">
    <property type="entry name" value="WH_TANC1/2"/>
</dbReference>
<dbReference type="Pfam" id="PF25521">
    <property type="entry name" value="WHD_TANC1"/>
    <property type="match status" value="1"/>
</dbReference>
<dbReference type="Pfam" id="PF18738">
    <property type="entry name" value="HEPN_DZIP3"/>
    <property type="match status" value="1"/>
</dbReference>
<dbReference type="PANTHER" id="PTHR10039:SF17">
    <property type="entry name" value="FUNGAL STAND N-TERMINAL GOODBYE DOMAIN-CONTAINING PROTEIN-RELATED"/>
    <property type="match status" value="1"/>
</dbReference>
<dbReference type="KEGG" id="aten:116290859"/>
<sequence length="1203" mass="136573">MASASWCKETDEKINYTKLCRLLVDGGTQALCSVFDGKYLPSPLKDFLNTRRTLQKLKKLKGKVLNIDQWDKLYPPNGSDPQSKDFDITLLFVLLRNICGLTEPATGWDALPPVADNSLEANLARIKYYRNNTIAHKPSTEINDDDFKQNWQDISSALLSLGLSQDDIDDLKSAPLGEKDYIQLLYDWYISNKDVKTQLEDLKSDTADLRSDTADLKSVTADLKSDTADLKSDTADLKSDTANIKDKVDDVWNVCIEARQINQQIQQLAISDFRPEINTKCKVFHPNTRQWILDQVKSHVDSDQPDSCIMLITAGPGMGKSTLAAKICQTYEDLGCLAACHFFQFSNATRNNPRLMLQSIARQMCDTVPGYRDALVSKLRTDLGKKVSEMNCKELLTILLEEPLCEVEQKDSHLVVVIDALDECSHDPKDELLKALKEKLSCFPSWLRFILTSRPSTNTSALDSTVAVKIRPEDESNIKDLKTFLSFELKALNPQCDNDDNADLVKNLVEMTEGLFLVAFFVIDYMKRENVASLAPEKVLQLFPKGISSVYENYFSRLKEVLLPFISDKEGFYKMLEAVVATRNPLPKNMFYNILCLKSEREVPREEKMKRKDALNSLHWLFPVEGDHVTPFHKSVFDWLILQEDKEHNFSVLVEDGEEVLASQCNDVLSDIRNGKKDLDKRLYLTDSEKYALNFLCHLVDKRSSVIKGDKYGFFSNIYLLTALTTDHKKEKRFVDSISGCDIISSSLLEIIKDLTFGFRMNNITLEDHPNFFRDISYGCNLGFVLQAAHAKEVIVEITPKPLFPYFDEDSLLQTPLLETTGSNALRLDPMTLFYLQYLLRCKDGFIAVLPISCSNSLSTEVYTFQLDGRSITSKSFLGKKLITTSPNINFIVVAQENGNKIEILDATTLEVTSQYESPHDKIQTCYVFGDDQACFVVIKGCCGNKVYVIEGLTGHVHNTITVSEDSTVMDVSCKGHIVVSRTWICNGPRRGNLFTIRDGEVERMNWIDHEGITYTNQELLLYHYARAEGLNSIYPFTLVEKMSEPPFHQSPRESNVEDVIHSEDGHLLAYHHKNSIFIVNTSDGSLLKKWASDVFSLECPNFLFLSRSYLVITDLNFMSVINVQTDRVEHRIYLPYPAFPANSKQYLLLPEEDGKSFNLISNYRKGPFYEVSRLVFHNLNLQGSTNLTSLRVTTNVILTKCH</sequence>
<dbReference type="RefSeq" id="XP_031553832.1">
    <property type="nucleotide sequence ID" value="XM_031697972.1"/>
</dbReference>
<dbReference type="InterPro" id="IPR041249">
    <property type="entry name" value="HEPN_DZIP3"/>
</dbReference>
<dbReference type="InterPro" id="IPR027417">
    <property type="entry name" value="P-loop_NTPase"/>
</dbReference>
<evidence type="ECO:0000313" key="5">
    <source>
        <dbReference type="Proteomes" id="UP000515163"/>
    </source>
</evidence>
<dbReference type="GeneID" id="116290859"/>
<keyword evidence="5" id="KW-1185">Reference proteome</keyword>
<feature type="domain" description="TANC1/2-like winged helix" evidence="4">
    <location>
        <begin position="574"/>
        <end position="663"/>
    </location>
</feature>
<dbReference type="SUPFAM" id="SSF69322">
    <property type="entry name" value="Tricorn protease domain 2"/>
    <property type="match status" value="1"/>
</dbReference>
<accession>A0A6P8HMG6</accession>
<reference evidence="6" key="1">
    <citation type="submission" date="2025-08" db="UniProtKB">
        <authorList>
            <consortium name="RefSeq"/>
        </authorList>
    </citation>
    <scope>IDENTIFICATION</scope>
    <source>
        <tissue evidence="6">Tentacle</tissue>
    </source>
</reference>
<dbReference type="PANTHER" id="PTHR10039">
    <property type="entry name" value="AMELOGENIN"/>
    <property type="match status" value="1"/>
</dbReference>
<evidence type="ECO:0000313" key="6">
    <source>
        <dbReference type="RefSeq" id="XP_031553832.1"/>
    </source>
</evidence>
<dbReference type="InParanoid" id="A0A6P8HMG6"/>
<feature type="domain" description="Nephrocystin 3-like N-terminal" evidence="3">
    <location>
        <begin position="287"/>
        <end position="454"/>
    </location>
</feature>
<keyword evidence="1" id="KW-0677">Repeat</keyword>
<gene>
    <name evidence="6" type="primary">LOC116290859</name>
</gene>
<dbReference type="SUPFAM" id="SSF52540">
    <property type="entry name" value="P-loop containing nucleoside triphosphate hydrolases"/>
    <property type="match status" value="1"/>
</dbReference>
<feature type="domain" description="DZIP3-like HEPN" evidence="2">
    <location>
        <begin position="42"/>
        <end position="176"/>
    </location>
</feature>
<evidence type="ECO:0000259" key="2">
    <source>
        <dbReference type="Pfam" id="PF18738"/>
    </source>
</evidence>
<dbReference type="AlphaFoldDB" id="A0A6P8HMG6"/>
<dbReference type="Proteomes" id="UP000515163">
    <property type="component" value="Unplaced"/>
</dbReference>
<proteinExistence type="predicted"/>